<dbReference type="EMBL" id="JBEDUW010000021">
    <property type="protein sequence ID" value="KAK9907229.1"/>
    <property type="molecule type" value="Genomic_DNA"/>
</dbReference>
<accession>A0AAW1VTP1</accession>
<feature type="region of interest" description="Disordered" evidence="1">
    <location>
        <begin position="1"/>
        <end position="58"/>
    </location>
</feature>
<evidence type="ECO:0000256" key="1">
    <source>
        <dbReference type="SAM" id="MobiDB-lite"/>
    </source>
</evidence>
<organism evidence="2 3">
    <name type="scientific">Rubus argutus</name>
    <name type="common">Southern blackberry</name>
    <dbReference type="NCBI Taxonomy" id="59490"/>
    <lineage>
        <taxon>Eukaryota</taxon>
        <taxon>Viridiplantae</taxon>
        <taxon>Streptophyta</taxon>
        <taxon>Embryophyta</taxon>
        <taxon>Tracheophyta</taxon>
        <taxon>Spermatophyta</taxon>
        <taxon>Magnoliopsida</taxon>
        <taxon>eudicotyledons</taxon>
        <taxon>Gunneridae</taxon>
        <taxon>Pentapetalae</taxon>
        <taxon>rosids</taxon>
        <taxon>fabids</taxon>
        <taxon>Rosales</taxon>
        <taxon>Rosaceae</taxon>
        <taxon>Rosoideae</taxon>
        <taxon>Rosoideae incertae sedis</taxon>
        <taxon>Rubus</taxon>
    </lineage>
</organism>
<sequence length="96" mass="10841">MSNADRSRKSDEHRRPVEEIADRSTSNREDHRTFEPPRRPGRTPMTFGPSLQCSQSSNASNASKAYRSFCKACSLGKWGPRPSYAKDPKVLLPFLT</sequence>
<proteinExistence type="predicted"/>
<dbReference type="Proteomes" id="UP001457282">
    <property type="component" value="Unassembled WGS sequence"/>
</dbReference>
<name>A0AAW1VTP1_RUBAR</name>
<gene>
    <name evidence="2" type="ORF">M0R45_000962</name>
</gene>
<feature type="compositionally biased region" description="Basic and acidic residues" evidence="1">
    <location>
        <begin position="1"/>
        <end position="38"/>
    </location>
</feature>
<reference evidence="2 3" key="1">
    <citation type="journal article" date="2023" name="G3 (Bethesda)">
        <title>A chromosome-length genome assembly and annotation of blackberry (Rubus argutus, cv. 'Hillquist').</title>
        <authorList>
            <person name="Bruna T."/>
            <person name="Aryal R."/>
            <person name="Dudchenko O."/>
            <person name="Sargent D.J."/>
            <person name="Mead D."/>
            <person name="Buti M."/>
            <person name="Cavallini A."/>
            <person name="Hytonen T."/>
            <person name="Andres J."/>
            <person name="Pham M."/>
            <person name="Weisz D."/>
            <person name="Mascagni F."/>
            <person name="Usai G."/>
            <person name="Natali L."/>
            <person name="Bassil N."/>
            <person name="Fernandez G.E."/>
            <person name="Lomsadze A."/>
            <person name="Armour M."/>
            <person name="Olukolu B."/>
            <person name="Poorten T."/>
            <person name="Britton C."/>
            <person name="Davik J."/>
            <person name="Ashrafi H."/>
            <person name="Aiden E.L."/>
            <person name="Borodovsky M."/>
            <person name="Worthington M."/>
        </authorList>
    </citation>
    <scope>NUCLEOTIDE SEQUENCE [LARGE SCALE GENOMIC DNA]</scope>
    <source>
        <strain evidence="2">PI 553951</strain>
    </source>
</reference>
<protein>
    <submittedName>
        <fullName evidence="2">Uncharacterized protein</fullName>
    </submittedName>
</protein>
<keyword evidence="3" id="KW-1185">Reference proteome</keyword>
<comment type="caution">
    <text evidence="2">The sequence shown here is derived from an EMBL/GenBank/DDBJ whole genome shotgun (WGS) entry which is preliminary data.</text>
</comment>
<dbReference type="AlphaFoldDB" id="A0AAW1VTP1"/>
<evidence type="ECO:0000313" key="2">
    <source>
        <dbReference type="EMBL" id="KAK9907229.1"/>
    </source>
</evidence>
<evidence type="ECO:0000313" key="3">
    <source>
        <dbReference type="Proteomes" id="UP001457282"/>
    </source>
</evidence>